<organism evidence="4 5">
    <name type="scientific">Cercospora beticola</name>
    <name type="common">Sugarbeet leaf spot fungus</name>
    <dbReference type="NCBI Taxonomy" id="122368"/>
    <lineage>
        <taxon>Eukaryota</taxon>
        <taxon>Fungi</taxon>
        <taxon>Dikarya</taxon>
        <taxon>Ascomycota</taxon>
        <taxon>Pezizomycotina</taxon>
        <taxon>Dothideomycetes</taxon>
        <taxon>Dothideomycetidae</taxon>
        <taxon>Mycosphaerellales</taxon>
        <taxon>Mycosphaerellaceae</taxon>
        <taxon>Cercospora</taxon>
    </lineage>
</organism>
<gene>
    <name evidence="4" type="ORF">RHO25_004037</name>
</gene>
<dbReference type="GeneID" id="90644047"/>
<dbReference type="Gene3D" id="4.10.240.10">
    <property type="entry name" value="Zn(2)-C6 fungal-type DNA-binding domain"/>
    <property type="match status" value="1"/>
</dbReference>
<evidence type="ECO:0000259" key="3">
    <source>
        <dbReference type="PROSITE" id="PS50048"/>
    </source>
</evidence>
<name>A0ABZ0NIS8_CERBT</name>
<dbReference type="PROSITE" id="PS00463">
    <property type="entry name" value="ZN2_CY6_FUNGAL_1"/>
    <property type="match status" value="1"/>
</dbReference>
<evidence type="ECO:0000313" key="5">
    <source>
        <dbReference type="Proteomes" id="UP001302367"/>
    </source>
</evidence>
<dbReference type="CDD" id="cd00067">
    <property type="entry name" value="GAL4"/>
    <property type="match status" value="1"/>
</dbReference>
<dbReference type="Proteomes" id="UP001302367">
    <property type="component" value="Chromosome 3"/>
</dbReference>
<evidence type="ECO:0000256" key="1">
    <source>
        <dbReference type="ARBA" id="ARBA00023242"/>
    </source>
</evidence>
<evidence type="ECO:0000313" key="4">
    <source>
        <dbReference type="EMBL" id="WPA99420.1"/>
    </source>
</evidence>
<dbReference type="PRINTS" id="PR00755">
    <property type="entry name" value="AFLATOXINBRP"/>
</dbReference>
<feature type="compositionally biased region" description="Basic residues" evidence="2">
    <location>
        <begin position="74"/>
        <end position="83"/>
    </location>
</feature>
<dbReference type="SUPFAM" id="SSF57701">
    <property type="entry name" value="Zn2/Cys6 DNA-binding domain"/>
    <property type="match status" value="1"/>
</dbReference>
<dbReference type="SMART" id="SM00066">
    <property type="entry name" value="GAL4"/>
    <property type="match status" value="1"/>
</dbReference>
<dbReference type="InterPro" id="IPR001138">
    <property type="entry name" value="Zn2Cys6_DnaBD"/>
</dbReference>
<keyword evidence="5" id="KW-1185">Reference proteome</keyword>
<reference evidence="4 5" key="1">
    <citation type="submission" date="2023-09" db="EMBL/GenBank/DDBJ databases">
        <title>Complete-Gapless Cercospora beticola genome.</title>
        <authorList>
            <person name="Wyatt N.A."/>
            <person name="Spanner R.E."/>
            <person name="Bolton M.D."/>
        </authorList>
    </citation>
    <scope>NUCLEOTIDE SEQUENCE [LARGE SCALE GENOMIC DNA]</scope>
    <source>
        <strain evidence="4">Cb09-40</strain>
    </source>
</reference>
<keyword evidence="1" id="KW-0539">Nucleus</keyword>
<dbReference type="PANTHER" id="PTHR47431:SF1">
    <property type="entry name" value="ZN(II)2CYS6 TRANSCRIPTION FACTOR (EUROFUNG)"/>
    <property type="match status" value="1"/>
</dbReference>
<evidence type="ECO:0000256" key="2">
    <source>
        <dbReference type="SAM" id="MobiDB-lite"/>
    </source>
</evidence>
<protein>
    <recommendedName>
        <fullName evidence="3">Zn(2)-C6 fungal-type domain-containing protein</fullName>
    </recommendedName>
</protein>
<dbReference type="InterPro" id="IPR036864">
    <property type="entry name" value="Zn2-C6_fun-type_DNA-bd_sf"/>
</dbReference>
<dbReference type="EMBL" id="CP134186">
    <property type="protein sequence ID" value="WPA99420.1"/>
    <property type="molecule type" value="Genomic_DNA"/>
</dbReference>
<feature type="compositionally biased region" description="Basic and acidic residues" evidence="2">
    <location>
        <begin position="84"/>
        <end position="105"/>
    </location>
</feature>
<dbReference type="RefSeq" id="XP_065458580.1">
    <property type="nucleotide sequence ID" value="XM_065602508.1"/>
</dbReference>
<feature type="domain" description="Zn(2)-C6 fungal-type" evidence="3">
    <location>
        <begin position="41"/>
        <end position="71"/>
    </location>
</feature>
<sequence>MEDIIWINESPETRYVSQLDGSSAPPHTFRVLSRGTNVRRSCNACSRQKVRCGAERPACKRCNAKGVSCTYMPSKRRGPRNRSGKNDRRTLGRETEDGKSEKDGVQCDAVDNVEPDLSKSETPPLDQLWTSSSLPQYDADWDFTFSEHWSNQHDCSEIDALETLAGICPNNDEHASKSAPGTCDLQYDALPTPQSVILPQSLPDDLAESAEEPEKSKGTFDSALVHDPLRKDRCETLALSLLSGSLTKLSCYNAANGDNDEVQSQSPDPDRRVTHIQEALWQIEAFLDLPGSLRSDFWDLTYLIIRQTLVSYDSILKSDCPVNYCLEQDPAAGQQLSNKRAWSYSGGRYFDPKAQRLLSAYLVLMDTNGLLQPLLERLERKLDSLSERSSGSSTGCGPSWMDPRLMTLKCQHRSVQEECNRLAEAAQGVGGSIFSEQRTLAGQSKRRV</sequence>
<dbReference type="PROSITE" id="PS50048">
    <property type="entry name" value="ZN2_CY6_FUNGAL_2"/>
    <property type="match status" value="1"/>
</dbReference>
<dbReference type="Pfam" id="PF00172">
    <property type="entry name" value="Zn_clus"/>
    <property type="match status" value="1"/>
</dbReference>
<feature type="region of interest" description="Disordered" evidence="2">
    <location>
        <begin position="73"/>
        <end position="131"/>
    </location>
</feature>
<accession>A0ABZ0NIS8</accession>
<dbReference type="PANTHER" id="PTHR47431">
    <property type="entry name" value="ZN(II)2CYS6 TRANSCRIPTION FACTOR (EUROFUNG)-RELATED"/>
    <property type="match status" value="1"/>
</dbReference>
<proteinExistence type="predicted"/>